<dbReference type="Pfam" id="PF03457">
    <property type="entry name" value="HA"/>
    <property type="match status" value="2"/>
</dbReference>
<evidence type="ECO:0000313" key="3">
    <source>
        <dbReference type="Proteomes" id="UP000243579"/>
    </source>
</evidence>
<name>A0A1V9YP47_ACHHY</name>
<dbReference type="InterPro" id="IPR005114">
    <property type="entry name" value="Helicase_assoc"/>
</dbReference>
<comment type="caution">
    <text evidence="2">The sequence shown here is derived from an EMBL/GenBank/DDBJ whole genome shotgun (WGS) entry which is preliminary data.</text>
</comment>
<feature type="domain" description="Helicase-associated" evidence="1">
    <location>
        <begin position="266"/>
        <end position="338"/>
    </location>
</feature>
<feature type="domain" description="Helicase-associated" evidence="1">
    <location>
        <begin position="425"/>
        <end position="493"/>
    </location>
</feature>
<protein>
    <recommendedName>
        <fullName evidence="1">Helicase-associated domain-containing protein</fullName>
    </recommendedName>
</protein>
<dbReference type="AlphaFoldDB" id="A0A1V9YP47"/>
<reference evidence="2 3" key="1">
    <citation type="journal article" date="2014" name="Genome Biol. Evol.">
        <title>The secreted proteins of Achlya hypogyna and Thraustotheca clavata identify the ancestral oomycete secretome and reveal gene acquisitions by horizontal gene transfer.</title>
        <authorList>
            <person name="Misner I."/>
            <person name="Blouin N."/>
            <person name="Leonard G."/>
            <person name="Richards T.A."/>
            <person name="Lane C.E."/>
        </authorList>
    </citation>
    <scope>NUCLEOTIDE SEQUENCE [LARGE SCALE GENOMIC DNA]</scope>
    <source>
        <strain evidence="2 3">ATCC 48635</strain>
    </source>
</reference>
<dbReference type="EMBL" id="JNBR01001440">
    <property type="protein sequence ID" value="OQR87450.1"/>
    <property type="molecule type" value="Genomic_DNA"/>
</dbReference>
<keyword evidence="3" id="KW-1185">Reference proteome</keyword>
<dbReference type="PANTHER" id="PTHR37066">
    <property type="entry name" value="HELICASE-ASSOCIATED"/>
    <property type="match status" value="1"/>
</dbReference>
<dbReference type="Proteomes" id="UP000243579">
    <property type="component" value="Unassembled WGS sequence"/>
</dbReference>
<dbReference type="OrthoDB" id="61629at2759"/>
<accession>A0A1V9YP47</accession>
<dbReference type="PANTHER" id="PTHR37066:SF1">
    <property type="entry name" value="LNS2_PITP DOMAIN-CONTAINING PROTEIN"/>
    <property type="match status" value="1"/>
</dbReference>
<evidence type="ECO:0000259" key="1">
    <source>
        <dbReference type="Pfam" id="PF03457"/>
    </source>
</evidence>
<proteinExistence type="predicted"/>
<evidence type="ECO:0000313" key="2">
    <source>
        <dbReference type="EMBL" id="OQR87450.1"/>
    </source>
</evidence>
<gene>
    <name evidence="2" type="ORF">ACHHYP_08814</name>
</gene>
<sequence length="499" mass="55336">MLSAKRGARAAFSTYSNINFSLKKQHSIVKVVQLYYEATAMAPAQGNLAIPDAAPWPEEYRGKDVNLSRFRYLYRQNRLDPSVVAQMDAIGFAWSARCHYWVVRARALHTFHAIHGHLNVPEGFIVPANDAAWPLETWGINLAVALARIELTGLPSRAPISCVAELAPVLAEARGQAKSRLRLLTQKERPLTPALLVEACRIYFREHGHLNMPSRYRLPTRTSTIPRELQGLALGRHLLGLRCAVSAPAAVIDPLVTEMGFTYAGQRWELQLRACREFTANFGHLLVPHAFVVPAASPSQRWSADLAGFRLGNFVNALRSSRASLEPCRASELDALGFVWSVLDVIAQQRLEALKVFAAVYGHTRVPQSFVVPAAAPWPVDQHGHCLGTTVKDWRAGKEGLAPALRAALDGLGFVWNMTAWRQARVIAALTTFKELHGHLRVPVGTVVPAAAPWPKETWGMQLKNTLANVRNRDRVEKSWPEQHVASLEALGVFDQMPR</sequence>
<organism evidence="2 3">
    <name type="scientific">Achlya hypogyna</name>
    <name type="common">Oomycete</name>
    <name type="synonym">Protoachlya hypogyna</name>
    <dbReference type="NCBI Taxonomy" id="1202772"/>
    <lineage>
        <taxon>Eukaryota</taxon>
        <taxon>Sar</taxon>
        <taxon>Stramenopiles</taxon>
        <taxon>Oomycota</taxon>
        <taxon>Saprolegniomycetes</taxon>
        <taxon>Saprolegniales</taxon>
        <taxon>Achlyaceae</taxon>
        <taxon>Achlya</taxon>
    </lineage>
</organism>